<accession>A0A0L8FUJ8</accession>
<proteinExistence type="predicted"/>
<dbReference type="EMBL" id="KQ426334">
    <property type="protein sequence ID" value="KOF68376.1"/>
    <property type="molecule type" value="Genomic_DNA"/>
</dbReference>
<reference evidence="1" key="1">
    <citation type="submission" date="2015-07" db="EMBL/GenBank/DDBJ databases">
        <title>MeaNS - Measles Nucleotide Surveillance Program.</title>
        <authorList>
            <person name="Tran T."/>
            <person name="Druce J."/>
        </authorList>
    </citation>
    <scope>NUCLEOTIDE SEQUENCE</scope>
    <source>
        <strain evidence="1">UCB-OBI-ISO-001</strain>
        <tissue evidence="1">Gonad</tissue>
    </source>
</reference>
<organism evidence="1">
    <name type="scientific">Octopus bimaculoides</name>
    <name type="common">California two-spotted octopus</name>
    <dbReference type="NCBI Taxonomy" id="37653"/>
    <lineage>
        <taxon>Eukaryota</taxon>
        <taxon>Metazoa</taxon>
        <taxon>Spiralia</taxon>
        <taxon>Lophotrochozoa</taxon>
        <taxon>Mollusca</taxon>
        <taxon>Cephalopoda</taxon>
        <taxon>Coleoidea</taxon>
        <taxon>Octopodiformes</taxon>
        <taxon>Octopoda</taxon>
        <taxon>Incirrata</taxon>
        <taxon>Octopodidae</taxon>
        <taxon>Octopus</taxon>
    </lineage>
</organism>
<name>A0A0L8FUJ8_OCTBM</name>
<sequence>MSMRLLLSIRTGTQAAMTSTKVVKRRRHNRGNYICHTICESVNVAGAVYMCLLHPLTPV</sequence>
<evidence type="ECO:0000313" key="1">
    <source>
        <dbReference type="EMBL" id="KOF68376.1"/>
    </source>
</evidence>
<dbReference type="AlphaFoldDB" id="A0A0L8FUJ8"/>
<protein>
    <submittedName>
        <fullName evidence="1">Uncharacterized protein</fullName>
    </submittedName>
</protein>
<gene>
    <name evidence="1" type="ORF">OCBIM_22007412mg</name>
</gene>